<dbReference type="EMBL" id="FTNK01000040">
    <property type="protein sequence ID" value="SIR71155.1"/>
    <property type="molecule type" value="Genomic_DNA"/>
</dbReference>
<evidence type="ECO:0000313" key="2">
    <source>
        <dbReference type="EMBL" id="SIR71155.1"/>
    </source>
</evidence>
<keyword evidence="1" id="KW-0812">Transmembrane</keyword>
<keyword evidence="1" id="KW-1133">Transmembrane helix</keyword>
<gene>
    <name evidence="2" type="ORF">SAMN05421578_1406</name>
</gene>
<proteinExistence type="predicted"/>
<evidence type="ECO:0000256" key="1">
    <source>
        <dbReference type="SAM" id="Phobius"/>
    </source>
</evidence>
<keyword evidence="1" id="KW-0472">Membrane</keyword>
<protein>
    <submittedName>
        <fullName evidence="2">Flp pilus assembly protein CpaB</fullName>
    </submittedName>
</protein>
<reference evidence="2 3" key="1">
    <citation type="submission" date="2017-01" db="EMBL/GenBank/DDBJ databases">
        <authorList>
            <person name="Varghese N."/>
            <person name="Submissions S."/>
        </authorList>
    </citation>
    <scope>NUCLEOTIDE SEQUENCE [LARGE SCALE GENOMIC DNA]</scope>
    <source>
        <strain evidence="2 3">ATCC 23464</strain>
    </source>
</reference>
<feature type="transmembrane region" description="Helical" evidence="1">
    <location>
        <begin position="12"/>
        <end position="33"/>
    </location>
</feature>
<comment type="caution">
    <text evidence="2">The sequence shown here is derived from an EMBL/GenBank/DDBJ whole genome shotgun (WGS) entry which is preliminary data.</text>
</comment>
<organism evidence="2 3">
    <name type="scientific">Paenibacillus macquariensis</name>
    <dbReference type="NCBI Taxonomy" id="948756"/>
    <lineage>
        <taxon>Bacteria</taxon>
        <taxon>Bacillati</taxon>
        <taxon>Bacillota</taxon>
        <taxon>Bacilli</taxon>
        <taxon>Bacillales</taxon>
        <taxon>Paenibacillaceae</taxon>
        <taxon>Paenibacillus</taxon>
    </lineage>
</organism>
<keyword evidence="3" id="KW-1185">Reference proteome</keyword>
<accession>A0ABY1KEJ8</accession>
<evidence type="ECO:0000313" key="3">
    <source>
        <dbReference type="Proteomes" id="UP000186666"/>
    </source>
</evidence>
<dbReference type="Proteomes" id="UP000186666">
    <property type="component" value="Unassembled WGS sequence"/>
</dbReference>
<sequence length="225" mass="24830">MKKTWNKVTRRILIVLGAAIITFSMVFLANSFVKKNTDLVQVVVAKENVSPYQSLKDMVMYRDVVRSEVPEDAIKDVKELEGEWFANDVGFYKASPIMKSGITTSENSKYGETLELKEGERLIGIKVDQAQSAGDYIKPGVLVDAIVYVKSEEGTIVIGPEEDPDLAGLLVLARQNSEGTTPGEDGRSLVPAVAIIETSNKDVRKKLVRYQEEGKIYLSPSGVEK</sequence>
<name>A0ABY1KEJ8_9BACL</name>
<dbReference type="RefSeq" id="WP_068590635.1">
    <property type="nucleotide sequence ID" value="NZ_FTNK01000040.1"/>
</dbReference>